<dbReference type="EMBL" id="PP955094">
    <property type="protein sequence ID" value="XCH39352.1"/>
    <property type="molecule type" value="Genomic_DNA"/>
</dbReference>
<protein>
    <recommendedName>
        <fullName evidence="2">LEF-4</fullName>
    </recommendedName>
</protein>
<name>A0AAU8GD77_9VIRU</name>
<evidence type="ECO:0008006" key="2">
    <source>
        <dbReference type="Google" id="ProtNLM"/>
    </source>
</evidence>
<proteinExistence type="predicted"/>
<gene>
    <name evidence="1" type="ORF">FpNV_107</name>
</gene>
<evidence type="ECO:0000313" key="1">
    <source>
        <dbReference type="EMBL" id="XCH39352.1"/>
    </source>
</evidence>
<organism evidence="1">
    <name type="scientific">Faxonius propinquus nudivirus</name>
    <dbReference type="NCBI Taxonomy" id="3139431"/>
    <lineage>
        <taxon>Viruses</taxon>
        <taxon>Viruses incertae sedis</taxon>
        <taxon>Naldaviricetes</taxon>
        <taxon>Lefavirales</taxon>
        <taxon>Nudiviridae</taxon>
    </lineage>
</organism>
<accession>A0AAU8GD77</accession>
<sequence length="444" mass="52762">MDGNASADTANEEYESSVILPLTKELYCNILKNFPNTNRESIFYYNNGIRKAHNKIQYKNIKKKKNVLKFMYFNDSVLFLPVVRKFSYEYSMELPQDISTIETVIVRNILYDLNDEKFKLRLAVECIQDSKGIKYQFTSEIEYDKIIFHRHLLLIEIETLLFNSIRKYVGEYIKNIASSSIFFFENPENIVNVPSRVFGDFLKYSKKGREVKTFKFDGYKGRFYSTENSIYFYDDLHNIKKESNNSFFHFAKYILFQVEILHPVENEQRVMIITDVLGGYIGSIINPNLYMPEPIDVQEFFLYINNNNIFKKNVFFNFSSFGQFKIITQFPITPNTPTPTWPFDGYIIHKETNIYKYKIPTIDARIVFGYLQLDSSCDAISSQYFPTLTHDSIYEISPMPQRNNNLKNEIEYKILRKRSRNWTSTQEEYQNFLLFVDYLRKQMN</sequence>
<reference evidence="1" key="1">
    <citation type="submission" date="2024-06" db="EMBL/GenBank/DDBJ databases">
        <title>North American crayfish harbour diverse members of the Nudiviridae.</title>
        <authorList>
            <person name="Stratton C."/>
            <person name="Bojko J."/>
        </authorList>
    </citation>
    <scope>NUCLEOTIDE SEQUENCE</scope>
    <source>
        <strain evidence="1">142H</strain>
    </source>
</reference>